<keyword evidence="1" id="KW-1133">Transmembrane helix</keyword>
<feature type="transmembrane region" description="Helical" evidence="1">
    <location>
        <begin position="12"/>
        <end position="31"/>
    </location>
</feature>
<evidence type="ECO:0000256" key="1">
    <source>
        <dbReference type="SAM" id="Phobius"/>
    </source>
</evidence>
<name>A0A437Q8N9_9GAMM</name>
<dbReference type="Proteomes" id="UP000282818">
    <property type="component" value="Unassembled WGS sequence"/>
</dbReference>
<sequence>MSEDRHNTKKLSRILGVVFSAIFFAIGVAGFQRTGDFVQLAVFIGLSALAYMVVIFVFAGIDRLLDKVDDRPDGDK</sequence>
<evidence type="ECO:0000313" key="2">
    <source>
        <dbReference type="EMBL" id="RVU30941.1"/>
    </source>
</evidence>
<gene>
    <name evidence="2" type="ORF">EOE65_07960</name>
</gene>
<evidence type="ECO:0000313" key="3">
    <source>
        <dbReference type="Proteomes" id="UP000282818"/>
    </source>
</evidence>
<keyword evidence="1" id="KW-0472">Membrane</keyword>
<keyword evidence="3" id="KW-1185">Reference proteome</keyword>
<protein>
    <submittedName>
        <fullName evidence="2">Uncharacterized protein</fullName>
    </submittedName>
</protein>
<accession>A0A437Q8N9</accession>
<keyword evidence="1" id="KW-0812">Transmembrane</keyword>
<reference evidence="2 3" key="1">
    <citation type="submission" date="2019-01" db="EMBL/GenBank/DDBJ databases">
        <authorList>
            <person name="Chen W.-M."/>
        </authorList>
    </citation>
    <scope>NUCLEOTIDE SEQUENCE [LARGE SCALE GENOMIC DNA]</scope>
    <source>
        <strain evidence="2 3">HPM-16</strain>
    </source>
</reference>
<feature type="transmembrane region" description="Helical" evidence="1">
    <location>
        <begin position="37"/>
        <end position="61"/>
    </location>
</feature>
<proteinExistence type="predicted"/>
<dbReference type="AlphaFoldDB" id="A0A437Q8N9"/>
<comment type="caution">
    <text evidence="2">The sequence shown here is derived from an EMBL/GenBank/DDBJ whole genome shotgun (WGS) entry which is preliminary data.</text>
</comment>
<dbReference type="EMBL" id="SACQ01000003">
    <property type="protein sequence ID" value="RVU30941.1"/>
    <property type="molecule type" value="Genomic_DNA"/>
</dbReference>
<dbReference type="RefSeq" id="WP_127693786.1">
    <property type="nucleotide sequence ID" value="NZ_SACQ01000003.1"/>
</dbReference>
<organism evidence="2 3">
    <name type="scientific">Neptunomonas marina</name>
    <dbReference type="NCBI Taxonomy" id="1815562"/>
    <lineage>
        <taxon>Bacteria</taxon>
        <taxon>Pseudomonadati</taxon>
        <taxon>Pseudomonadota</taxon>
        <taxon>Gammaproteobacteria</taxon>
        <taxon>Oceanospirillales</taxon>
        <taxon>Oceanospirillaceae</taxon>
        <taxon>Neptunomonas</taxon>
    </lineage>
</organism>